<dbReference type="InterPro" id="IPR036397">
    <property type="entry name" value="RNaseH_sf"/>
</dbReference>
<dbReference type="InterPro" id="IPR043502">
    <property type="entry name" value="DNA/RNA_pol_sf"/>
</dbReference>
<dbReference type="OrthoDB" id="415614at2759"/>
<dbReference type="EMBL" id="CAMXCT020004835">
    <property type="protein sequence ID" value="CAL1163871.1"/>
    <property type="molecule type" value="Genomic_DNA"/>
</dbReference>
<dbReference type="Gene3D" id="3.30.420.10">
    <property type="entry name" value="Ribonuclease H-like superfamily/Ribonuclease H"/>
    <property type="match status" value="1"/>
</dbReference>
<feature type="region of interest" description="Disordered" evidence="1">
    <location>
        <begin position="1493"/>
        <end position="1516"/>
    </location>
</feature>
<dbReference type="GO" id="GO:0004523">
    <property type="term" value="F:RNA-DNA hybrid ribonuclease activity"/>
    <property type="evidence" value="ECO:0007669"/>
    <property type="project" value="InterPro"/>
</dbReference>
<dbReference type="EMBL" id="CAMXCT010004835">
    <property type="protein sequence ID" value="CAI4010496.1"/>
    <property type="molecule type" value="Genomic_DNA"/>
</dbReference>
<keyword evidence="2" id="KW-0472">Membrane</keyword>
<feature type="transmembrane region" description="Helical" evidence="2">
    <location>
        <begin position="1123"/>
        <end position="1145"/>
    </location>
</feature>
<name>A0A9P1GE03_9DINO</name>
<dbReference type="GO" id="GO:0003676">
    <property type="term" value="F:nucleic acid binding"/>
    <property type="evidence" value="ECO:0007669"/>
    <property type="project" value="InterPro"/>
</dbReference>
<reference evidence="4" key="1">
    <citation type="submission" date="2022-10" db="EMBL/GenBank/DDBJ databases">
        <authorList>
            <person name="Chen Y."/>
            <person name="Dougan E. K."/>
            <person name="Chan C."/>
            <person name="Rhodes N."/>
            <person name="Thang M."/>
        </authorList>
    </citation>
    <scope>NUCLEOTIDE SEQUENCE</scope>
</reference>
<dbReference type="PROSITE" id="PS50879">
    <property type="entry name" value="RNASE_H_1"/>
    <property type="match status" value="1"/>
</dbReference>
<evidence type="ECO:0000256" key="1">
    <source>
        <dbReference type="SAM" id="MobiDB-lite"/>
    </source>
</evidence>
<dbReference type="SUPFAM" id="SSF53098">
    <property type="entry name" value="Ribonuclease H-like"/>
    <property type="match status" value="1"/>
</dbReference>
<reference evidence="5" key="2">
    <citation type="submission" date="2024-04" db="EMBL/GenBank/DDBJ databases">
        <authorList>
            <person name="Chen Y."/>
            <person name="Shah S."/>
            <person name="Dougan E. K."/>
            <person name="Thang M."/>
            <person name="Chan C."/>
        </authorList>
    </citation>
    <scope>NUCLEOTIDE SEQUENCE [LARGE SCALE GENOMIC DNA]</scope>
</reference>
<evidence type="ECO:0000259" key="3">
    <source>
        <dbReference type="PROSITE" id="PS50879"/>
    </source>
</evidence>
<accession>A0A9P1GE03</accession>
<dbReference type="InterPro" id="IPR012337">
    <property type="entry name" value="RNaseH-like_sf"/>
</dbReference>
<evidence type="ECO:0000313" key="5">
    <source>
        <dbReference type="EMBL" id="CAL1163871.1"/>
    </source>
</evidence>
<keyword evidence="2" id="KW-0812">Transmembrane</keyword>
<feature type="region of interest" description="Disordered" evidence="1">
    <location>
        <begin position="1082"/>
        <end position="1102"/>
    </location>
</feature>
<keyword evidence="6" id="KW-1185">Reference proteome</keyword>
<keyword evidence="2" id="KW-1133">Transmembrane helix</keyword>
<evidence type="ECO:0000313" key="6">
    <source>
        <dbReference type="Proteomes" id="UP001152797"/>
    </source>
</evidence>
<evidence type="ECO:0000313" key="4">
    <source>
        <dbReference type="EMBL" id="CAI4010496.1"/>
    </source>
</evidence>
<feature type="domain" description="RNase H type-1" evidence="3">
    <location>
        <begin position="637"/>
        <end position="785"/>
    </location>
</feature>
<dbReference type="InterPro" id="IPR002156">
    <property type="entry name" value="RNaseH_domain"/>
</dbReference>
<comment type="caution">
    <text evidence="4">The sequence shown here is derived from an EMBL/GenBank/DDBJ whole genome shotgun (WGS) entry which is preliminary data.</text>
</comment>
<dbReference type="SUPFAM" id="SSF56672">
    <property type="entry name" value="DNA/RNA polymerases"/>
    <property type="match status" value="1"/>
</dbReference>
<dbReference type="Proteomes" id="UP001152797">
    <property type="component" value="Unassembled WGS sequence"/>
</dbReference>
<organism evidence="4">
    <name type="scientific">Cladocopium goreaui</name>
    <dbReference type="NCBI Taxonomy" id="2562237"/>
    <lineage>
        <taxon>Eukaryota</taxon>
        <taxon>Sar</taxon>
        <taxon>Alveolata</taxon>
        <taxon>Dinophyceae</taxon>
        <taxon>Suessiales</taxon>
        <taxon>Symbiodiniaceae</taxon>
        <taxon>Cladocopium</taxon>
    </lineage>
</organism>
<evidence type="ECO:0000256" key="2">
    <source>
        <dbReference type="SAM" id="Phobius"/>
    </source>
</evidence>
<protein>
    <recommendedName>
        <fullName evidence="3">RNase H type-1 domain-containing protein</fullName>
    </recommendedName>
</protein>
<proteinExistence type="predicted"/>
<dbReference type="EMBL" id="CAMXCT030004835">
    <property type="protein sequence ID" value="CAL4797808.1"/>
    <property type="molecule type" value="Genomic_DNA"/>
</dbReference>
<gene>
    <name evidence="4" type="ORF">C1SCF055_LOCUS35766</name>
</gene>
<sequence length="2302" mass="256204">MQLPPGVSPARPPEMPDASRTYLAADNEARDGSHPSDHAATVPPATAIGTSVIQVRNPAEFTAALQWIVDQQPPLCSPQQRRQNKIVTWFSDAVTLPRSDHFREVLLSPHPLYWTSDILQRWKDWIEPGHPVLLQLVQPSPSGGLSDTAAHVVVIQRQLPDKRTAIITVVELLEDPWHPTSFCTLLPTQVSHQELLDEADVTPRCQPLTEQSLCEVTHGSIKLLPDMTFPVRHGYNFEIALSSLDTEWDDSTNLIQIGFSSISAFISSLDSTVKQATISHMQEDELDRRDHRPISVTITPPIRQGTPSSSFEYLTFHTVLQAAWQPLSLLSANTIDPSVPVLTWYLDFVRHPQCFAAREVQLFSDPEEWTHLMRFAWSEIVLYDLPLYFYLVHPDPIEMEVHAAMHVILVQQPIQGFDAILVNVVDSAWPGMPPARHASMAPHMLPFPTLIGIAYRDQDCNSPHNTCTAWRGDQEINPHEVVPLANGMSLTVAIHRHHQPAPDDLDPWDDTVESQNNFTLHKDANDSWDTWDAMSQHQLCKQLQSAFLTQTDCPPKIDKTVAPVSICLEAALPHLPLPPTQELDPDVSAIAWFQNADWQQYCYEIPATEPFPLPDGLKVPDVSYPALLQPQLETDPQTWTWEVYVDGSQGLVHAGWSVIIVCADQFASCFCGCFAGQVQLSPGHPQWLGANETDNIAAEFTAFAVAQDVVMRLLPQRPAVIRPDLRLSQMIATFESITTASPRIAQVCRVLSKWLGPRVKVRQIAAHQGHPWNELADALAKWATTQSEDVLPQWNVDGLHRLAVSSHDLNWCWLQDSSDRFRACFPPLVQDEVMQFPASDRHVAALPQKPQADLCCANLAFACATTNVLALDHFEHQNEVGRHTGARTARLDIQMHRLGVAVVGIQEARTKPGTYRSEHYSIFASGFQDLVWVFVDANAPLNSEYSPHAGSAGAEPLNPQGRLLGRLNIAYFGSSDQCRDFSTFAELPVHGAHERLQGRNERGEFRTAVGKVYPPGLNEALGRAIRCFAAQTLGGKFLRSELPEVCCATLHETKHQQVQILQSGKSDDRLLDLAVKSADHREVQVNPDPSPGGESAKTTHRFEGPPIFPAVGPKPEAGFREQGLLSIALLLLVFLLAVVVAVKILQSRTSKKQETVKGAPSPRQLAQRQLAELRLRRHGIGVNAAEIYALPMWNVGEVQAIRDEARQVALQERQAAGAPAAQAVPVAAVGVAALPAVAGPLVPAGAAPHACGVLKWMAAETAAGYSYGDPVVGVTAASARGAKAVHVENGIPIFVECVDGADFTVFMSRPAKCDHRILAVEMNALGQPERTLKDAASALSETAVKWTLTGPRTSKWCISYLAIEGLGFEGHHERLRQVTRADSSSWGIQEHFQISMSLRQALLVDQLNGCNLLSVEVQFRRLQTIEYSYAEKAREQESKAVGGRLTLEEQTTFGGMTRQYSTLMICPELLDYVRTETEREATLAKSLRKAREEREALRKGPRLAVEPHGPQGGRQVNRELFPLPSVHVESLEAGKLSKKVRQRIGRRRHLQEEVQSTVNVLNMMHGGTGGPMSPKGDISSGQQKVLEFIEQSVAALGSPPQLSGPEALEELRVSVGYGETPASCPLGSFDPASVSLPSGEIRPVALEKLWGEGGQQVVKEFSSSQMLGPDEVHAKLRASGDVRIYNDPKLNDPKEYGAFISRLLIMDCRRANLHFAEPSTVELATGDALGKLEVGRDDTLYLASADLANAFYTLELPAEWRRFFGFRRVRAVHLGVVEVNGQAVAPDTWVYPRTLVVPMGWAWALWWCQSVNERICERSGLAACHRVRDGFPIPGGSFWHLQYVDNLHVLGTDKTEVEKKFWDAVRGLREAGLTVHEIEFSESTVTMLGWQIEEKGVLRPTYKRNWRIRIAIRESLSRGRMTGQQLERLIGHMTFVSLCRREALAVLGEVYTFIRRHYLECVEQLTEQRSVKKQRRSQLRKAAQSRKVGVLRKNSVGHLTQKKYQRHWEMLQKWSHNAIAVDTSLEVLDSMLANYLEHCYLEGEDLSFANYAVASVVYHLPRAKGAALPLVQQSMRGWRRLCPPRAPLPIPYEVVCLLSMQAYKEHKLEICVVLQLMFLLYLRPGEAFTMRVQDIVFPVKRAGKAYKHFSILLHPSEEGIPSKTKQWDEMLSIDLKHMKFLGPALEQILDLKNRAGADKAFTISLEDVNQFMESNWEPLGLKPLGKPHAYRLRHGGASCEAALKLRTLASIQSRGRWQTLKSVKNYEKGSRLAQLFGSLSKATRDKAVRAKKDVVQVLSGKL</sequence>